<keyword evidence="7" id="KW-1185">Reference proteome</keyword>
<dbReference type="PANTHER" id="PTHR13379">
    <property type="entry name" value="UNCHARACTERIZED DUF1308"/>
    <property type="match status" value="1"/>
</dbReference>
<evidence type="ECO:0000256" key="2">
    <source>
        <dbReference type="SAM" id="Coils"/>
    </source>
</evidence>
<dbReference type="OrthoDB" id="441890at2759"/>
<comment type="caution">
    <text evidence="6">The sequence shown here is derived from an EMBL/GenBank/DDBJ whole genome shotgun (WGS) entry which is preliminary data.</text>
</comment>
<evidence type="ECO:0000256" key="1">
    <source>
        <dbReference type="ARBA" id="ARBA00006588"/>
    </source>
</evidence>
<dbReference type="Proteomes" id="UP001152320">
    <property type="component" value="Chromosome 21"/>
</dbReference>
<keyword evidence="2" id="KW-0175">Coiled coil</keyword>
<name>A0A9Q0YF96_HOLLE</name>
<feature type="domain" description="DUF1308" evidence="4">
    <location>
        <begin position="234"/>
        <end position="393"/>
    </location>
</feature>
<reference evidence="6" key="1">
    <citation type="submission" date="2021-10" db="EMBL/GenBank/DDBJ databases">
        <title>Tropical sea cucumber genome reveals ecological adaptation and Cuvierian tubules defense mechanism.</title>
        <authorList>
            <person name="Chen T."/>
        </authorList>
    </citation>
    <scope>NUCLEOTIDE SEQUENCE</scope>
    <source>
        <strain evidence="6">Nanhai2018</strain>
        <tissue evidence="6">Muscle</tissue>
    </source>
</reference>
<evidence type="ECO:0000256" key="3">
    <source>
        <dbReference type="SAM" id="MobiDB-lite"/>
    </source>
</evidence>
<dbReference type="Pfam" id="PF18474">
    <property type="entry name" value="DUF5614"/>
    <property type="match status" value="1"/>
</dbReference>
<evidence type="ECO:0000259" key="4">
    <source>
        <dbReference type="Pfam" id="PF07000"/>
    </source>
</evidence>
<dbReference type="PANTHER" id="PTHR13379:SF0">
    <property type="entry name" value="UPF0415 PROTEIN C7ORF25"/>
    <property type="match status" value="1"/>
</dbReference>
<gene>
    <name evidence="6" type="ORF">HOLleu_38992</name>
</gene>
<dbReference type="InterPro" id="IPR010733">
    <property type="entry name" value="DUF1308"/>
</dbReference>
<organism evidence="6 7">
    <name type="scientific">Holothuria leucospilota</name>
    <name type="common">Black long sea cucumber</name>
    <name type="synonym">Mertensiothuria leucospilota</name>
    <dbReference type="NCBI Taxonomy" id="206669"/>
    <lineage>
        <taxon>Eukaryota</taxon>
        <taxon>Metazoa</taxon>
        <taxon>Echinodermata</taxon>
        <taxon>Eleutherozoa</taxon>
        <taxon>Echinozoa</taxon>
        <taxon>Holothuroidea</taxon>
        <taxon>Aspidochirotacea</taxon>
        <taxon>Aspidochirotida</taxon>
        <taxon>Holothuriidae</taxon>
        <taxon>Holothuria</taxon>
    </lineage>
</organism>
<comment type="similarity">
    <text evidence="1">Belongs to the UPF0415 family.</text>
</comment>
<feature type="domain" description="DUF5614" evidence="5">
    <location>
        <begin position="12"/>
        <end position="198"/>
    </location>
</feature>
<dbReference type="EMBL" id="JAIZAY010000021">
    <property type="protein sequence ID" value="KAJ8021712.1"/>
    <property type="molecule type" value="Genomic_DNA"/>
</dbReference>
<dbReference type="AlphaFoldDB" id="A0A9Q0YF96"/>
<sequence length="455" mass="50664">MEISKEEKQNRIIQLLTKADELLQRVEALKEHLDHSEGGYSKLVSKIQAEKSFLESLAATDEPVKENSLRSTNLIHLEALTYTAEHIGNVTSVISPLKFLTRDQDKINIVVDVIGHNGKAWIKVTARKAEALHRTWEDGGDYGDHDIVQQVQFYQLASEQNPIEFAPPKVHVVFYNGVTQDIVDELSELGVTVHGHIFKDLEESKRGRPSLPVFPLPEVTTGLPPSVPSGKTPVNMDVTTLIALVSELSHGGHVYSFKESYIEDLARQERATPFLVPMETYLADKDLIVCETALKDFKNILSTIAGPNELARAKKLLNRVRVVPDQLSKRSESLTESNRIKRNSKITFGTGDALGAVTTTGNVSFIKAAKRKGVKFEVYLHQSRALTEKKQQNPEKVYNPQVPTNRICSLYADTIDVEITEGKESRLGGHISVDLHDAYSGKHSPKGKENCDKTD</sequence>
<dbReference type="Pfam" id="PF07000">
    <property type="entry name" value="DUF1308"/>
    <property type="match status" value="1"/>
</dbReference>
<evidence type="ECO:0000313" key="6">
    <source>
        <dbReference type="EMBL" id="KAJ8021712.1"/>
    </source>
</evidence>
<feature type="region of interest" description="Disordered" evidence="3">
    <location>
        <begin position="436"/>
        <end position="455"/>
    </location>
</feature>
<protein>
    <submittedName>
        <fullName evidence="6">UPF0415 protein C7orf25-like</fullName>
    </submittedName>
</protein>
<feature type="coiled-coil region" evidence="2">
    <location>
        <begin position="5"/>
        <end position="32"/>
    </location>
</feature>
<evidence type="ECO:0000259" key="5">
    <source>
        <dbReference type="Pfam" id="PF18474"/>
    </source>
</evidence>
<dbReference type="InterPro" id="IPR041076">
    <property type="entry name" value="DUF5614"/>
</dbReference>
<evidence type="ECO:0000313" key="7">
    <source>
        <dbReference type="Proteomes" id="UP001152320"/>
    </source>
</evidence>
<accession>A0A9Q0YF96</accession>
<proteinExistence type="inferred from homology"/>